<dbReference type="FunFam" id="1.10.418.10:FF:000074">
    <property type="entry name" value="protein sickie isoform X1"/>
    <property type="match status" value="1"/>
</dbReference>
<gene>
    <name evidence="3" type="primary">Dper\GL26326</name>
    <name evidence="3" type="ORF">Dper_GL26326</name>
</gene>
<feature type="compositionally biased region" description="Polar residues" evidence="1">
    <location>
        <begin position="208"/>
        <end position="218"/>
    </location>
</feature>
<dbReference type="InterPro" id="IPR036872">
    <property type="entry name" value="CH_dom_sf"/>
</dbReference>
<dbReference type="SMART" id="SM00033">
    <property type="entry name" value="CH"/>
    <property type="match status" value="1"/>
</dbReference>
<proteinExistence type="predicted"/>
<feature type="compositionally biased region" description="Low complexity" evidence="1">
    <location>
        <begin position="186"/>
        <end position="207"/>
    </location>
</feature>
<name>B4GS67_DROPE</name>
<sequence length="218" mass="23531">MLARCVSYQGSCDNINGILTRDYAKIYTDWANYYLERAKSKRKVTDLSADCRDGLLLAEVIEAVTSFKVPDLVKKPKSQQQMYDNVNSCLHVLRGQSVGGLDNITTNDICAGRLKAVLALFFALSRFKQQAKQTKSIGVGCGSSGGGSGTTSNTALSGGSVLGIGLGGSLRAPGSAGTLLHDKNQQEQQQQQQKQQQQQQTPQQLAQSLENGNEMVNR</sequence>
<feature type="domain" description="Calponin-homology (CH)" evidence="2">
    <location>
        <begin position="21"/>
        <end position="129"/>
    </location>
</feature>
<evidence type="ECO:0000313" key="4">
    <source>
        <dbReference type="Proteomes" id="UP000008744"/>
    </source>
</evidence>
<dbReference type="PANTHER" id="PTHR12784">
    <property type="entry name" value="STEERIN"/>
    <property type="match status" value="1"/>
</dbReference>
<dbReference type="AlphaFoldDB" id="B4GS67"/>
<dbReference type="Pfam" id="PF00307">
    <property type="entry name" value="CH"/>
    <property type="match status" value="1"/>
</dbReference>
<dbReference type="eggNOG" id="ENOG502S6ZA">
    <property type="taxonomic scope" value="Eukaryota"/>
</dbReference>
<evidence type="ECO:0000256" key="1">
    <source>
        <dbReference type="SAM" id="MobiDB-lite"/>
    </source>
</evidence>
<dbReference type="GO" id="GO:0022008">
    <property type="term" value="P:neurogenesis"/>
    <property type="evidence" value="ECO:0007669"/>
    <property type="project" value="InterPro"/>
</dbReference>
<accession>B4GS67</accession>
<dbReference type="OrthoDB" id="2161974at2759"/>
<reference evidence="3 4" key="1">
    <citation type="journal article" date="2007" name="Nature">
        <title>Evolution of genes and genomes on the Drosophila phylogeny.</title>
        <authorList>
            <consortium name="Drosophila 12 Genomes Consortium"/>
            <person name="Clark A.G."/>
            <person name="Eisen M.B."/>
            <person name="Smith D.R."/>
            <person name="Bergman C.M."/>
            <person name="Oliver B."/>
            <person name="Markow T.A."/>
            <person name="Kaufman T.C."/>
            <person name="Kellis M."/>
            <person name="Gelbart W."/>
            <person name="Iyer V.N."/>
            <person name="Pollard D.A."/>
            <person name="Sackton T.B."/>
            <person name="Larracuente A.M."/>
            <person name="Singh N.D."/>
            <person name="Abad J.P."/>
            <person name="Abt D.N."/>
            <person name="Adryan B."/>
            <person name="Aguade M."/>
            <person name="Akashi H."/>
            <person name="Anderson W.W."/>
            <person name="Aquadro C.F."/>
            <person name="Ardell D.H."/>
            <person name="Arguello R."/>
            <person name="Artieri C.G."/>
            <person name="Barbash D.A."/>
            <person name="Barker D."/>
            <person name="Barsanti P."/>
            <person name="Batterham P."/>
            <person name="Batzoglou S."/>
            <person name="Begun D."/>
            <person name="Bhutkar A."/>
            <person name="Blanco E."/>
            <person name="Bosak S.A."/>
            <person name="Bradley R.K."/>
            <person name="Brand A.D."/>
            <person name="Brent M.R."/>
            <person name="Brooks A.N."/>
            <person name="Brown R.H."/>
            <person name="Butlin R.K."/>
            <person name="Caggese C."/>
            <person name="Calvi B.R."/>
            <person name="Bernardo de Carvalho A."/>
            <person name="Caspi A."/>
            <person name="Castrezana S."/>
            <person name="Celniker S.E."/>
            <person name="Chang J.L."/>
            <person name="Chapple C."/>
            <person name="Chatterji S."/>
            <person name="Chinwalla A."/>
            <person name="Civetta A."/>
            <person name="Clifton S.W."/>
            <person name="Comeron J.M."/>
            <person name="Costello J.C."/>
            <person name="Coyne J.A."/>
            <person name="Daub J."/>
            <person name="David R.G."/>
            <person name="Delcher A.L."/>
            <person name="Delehaunty K."/>
            <person name="Do C.B."/>
            <person name="Ebling H."/>
            <person name="Edwards K."/>
            <person name="Eickbush T."/>
            <person name="Evans J.D."/>
            <person name="Filipski A."/>
            <person name="Findeiss S."/>
            <person name="Freyhult E."/>
            <person name="Fulton L."/>
            <person name="Fulton R."/>
            <person name="Garcia A.C."/>
            <person name="Gardiner A."/>
            <person name="Garfield D.A."/>
            <person name="Garvin B.E."/>
            <person name="Gibson G."/>
            <person name="Gilbert D."/>
            <person name="Gnerre S."/>
            <person name="Godfrey J."/>
            <person name="Good R."/>
            <person name="Gotea V."/>
            <person name="Gravely B."/>
            <person name="Greenberg A.J."/>
            <person name="Griffiths-Jones S."/>
            <person name="Gross S."/>
            <person name="Guigo R."/>
            <person name="Gustafson E.A."/>
            <person name="Haerty W."/>
            <person name="Hahn M.W."/>
            <person name="Halligan D.L."/>
            <person name="Halpern A.L."/>
            <person name="Halter G.M."/>
            <person name="Han M.V."/>
            <person name="Heger A."/>
            <person name="Hillier L."/>
            <person name="Hinrichs A.S."/>
            <person name="Holmes I."/>
            <person name="Hoskins R.A."/>
            <person name="Hubisz M.J."/>
            <person name="Hultmark D."/>
            <person name="Huntley M.A."/>
            <person name="Jaffe D.B."/>
            <person name="Jagadeeshan S."/>
            <person name="Jeck W.R."/>
            <person name="Johnson J."/>
            <person name="Jones C.D."/>
            <person name="Jordan W.C."/>
            <person name="Karpen G.H."/>
            <person name="Kataoka E."/>
            <person name="Keightley P.D."/>
            <person name="Kheradpour P."/>
            <person name="Kirkness E.F."/>
            <person name="Koerich L.B."/>
            <person name="Kristiansen K."/>
            <person name="Kudrna D."/>
            <person name="Kulathinal R.J."/>
            <person name="Kumar S."/>
            <person name="Kwok R."/>
            <person name="Lander E."/>
            <person name="Langley C.H."/>
            <person name="Lapoint R."/>
            <person name="Lazzaro B.P."/>
            <person name="Lee S.J."/>
            <person name="Levesque L."/>
            <person name="Li R."/>
            <person name="Lin C.F."/>
            <person name="Lin M.F."/>
            <person name="Lindblad-Toh K."/>
            <person name="Llopart A."/>
            <person name="Long M."/>
            <person name="Low L."/>
            <person name="Lozovsky E."/>
            <person name="Lu J."/>
            <person name="Luo M."/>
            <person name="Machado C.A."/>
            <person name="Makalowski W."/>
            <person name="Marzo M."/>
            <person name="Matsuda M."/>
            <person name="Matzkin L."/>
            <person name="McAllister B."/>
            <person name="McBride C.S."/>
            <person name="McKernan B."/>
            <person name="McKernan K."/>
            <person name="Mendez-Lago M."/>
            <person name="Minx P."/>
            <person name="Mollenhauer M.U."/>
            <person name="Montooth K."/>
            <person name="Mount S.M."/>
            <person name="Mu X."/>
            <person name="Myers E."/>
            <person name="Negre B."/>
            <person name="Newfeld S."/>
            <person name="Nielsen R."/>
            <person name="Noor M.A."/>
            <person name="O'Grady P."/>
            <person name="Pachter L."/>
            <person name="Papaceit M."/>
            <person name="Parisi M.J."/>
            <person name="Parisi M."/>
            <person name="Parts L."/>
            <person name="Pedersen J.S."/>
            <person name="Pesole G."/>
            <person name="Phillippy A.M."/>
            <person name="Ponting C.P."/>
            <person name="Pop M."/>
            <person name="Porcelli D."/>
            <person name="Powell J.R."/>
            <person name="Prohaska S."/>
            <person name="Pruitt K."/>
            <person name="Puig M."/>
            <person name="Quesneville H."/>
            <person name="Ram K.R."/>
            <person name="Rand D."/>
            <person name="Rasmussen M.D."/>
            <person name="Reed L.K."/>
            <person name="Reenan R."/>
            <person name="Reily A."/>
            <person name="Remington K.A."/>
            <person name="Rieger T.T."/>
            <person name="Ritchie M.G."/>
            <person name="Robin C."/>
            <person name="Rogers Y.H."/>
            <person name="Rohde C."/>
            <person name="Rozas J."/>
            <person name="Rubenfield M.J."/>
            <person name="Ruiz A."/>
            <person name="Russo S."/>
            <person name="Salzberg S.L."/>
            <person name="Sanchez-Gracia A."/>
            <person name="Saranga D.J."/>
            <person name="Sato H."/>
            <person name="Schaeffer S.W."/>
            <person name="Schatz M.C."/>
            <person name="Schlenke T."/>
            <person name="Schwartz R."/>
            <person name="Segarra C."/>
            <person name="Singh R.S."/>
            <person name="Sirot L."/>
            <person name="Sirota M."/>
            <person name="Sisneros N.B."/>
            <person name="Smith C.D."/>
            <person name="Smith T.F."/>
            <person name="Spieth J."/>
            <person name="Stage D.E."/>
            <person name="Stark A."/>
            <person name="Stephan W."/>
            <person name="Strausberg R.L."/>
            <person name="Strempel S."/>
            <person name="Sturgill D."/>
            <person name="Sutton G."/>
            <person name="Sutton G.G."/>
            <person name="Tao W."/>
            <person name="Teichmann S."/>
            <person name="Tobari Y.N."/>
            <person name="Tomimura Y."/>
            <person name="Tsolas J.M."/>
            <person name="Valente V.L."/>
            <person name="Venter E."/>
            <person name="Venter J.C."/>
            <person name="Vicario S."/>
            <person name="Vieira F.G."/>
            <person name="Vilella A.J."/>
            <person name="Villasante A."/>
            <person name="Walenz B."/>
            <person name="Wang J."/>
            <person name="Wasserman M."/>
            <person name="Watts T."/>
            <person name="Wilson D."/>
            <person name="Wilson R.K."/>
            <person name="Wing R.A."/>
            <person name="Wolfner M.F."/>
            <person name="Wong A."/>
            <person name="Wong G.K."/>
            <person name="Wu C.I."/>
            <person name="Wu G."/>
            <person name="Yamamoto D."/>
            <person name="Yang H.P."/>
            <person name="Yang S.P."/>
            <person name="Yorke J.A."/>
            <person name="Yoshida K."/>
            <person name="Zdobnov E."/>
            <person name="Zhang P."/>
            <person name="Zhang Y."/>
            <person name="Zimin A.V."/>
            <person name="Baldwin J."/>
            <person name="Abdouelleil A."/>
            <person name="Abdulkadir J."/>
            <person name="Abebe A."/>
            <person name="Abera B."/>
            <person name="Abreu J."/>
            <person name="Acer S.C."/>
            <person name="Aftuck L."/>
            <person name="Alexander A."/>
            <person name="An P."/>
            <person name="Anderson E."/>
            <person name="Anderson S."/>
            <person name="Arachi H."/>
            <person name="Azer M."/>
            <person name="Bachantsang P."/>
            <person name="Barry A."/>
            <person name="Bayul T."/>
            <person name="Berlin A."/>
            <person name="Bessette D."/>
            <person name="Bloom T."/>
            <person name="Blye J."/>
            <person name="Boguslavskiy L."/>
            <person name="Bonnet C."/>
            <person name="Boukhgalter B."/>
            <person name="Bourzgui I."/>
            <person name="Brown A."/>
            <person name="Cahill P."/>
            <person name="Channer S."/>
            <person name="Cheshatsang Y."/>
            <person name="Chuda L."/>
            <person name="Citroen M."/>
            <person name="Collymore A."/>
            <person name="Cooke P."/>
            <person name="Costello M."/>
            <person name="D'Aco K."/>
            <person name="Daza R."/>
            <person name="De Haan G."/>
            <person name="DeGray S."/>
            <person name="DeMaso C."/>
            <person name="Dhargay N."/>
            <person name="Dooley K."/>
            <person name="Dooley E."/>
            <person name="Doricent M."/>
            <person name="Dorje P."/>
            <person name="Dorjee K."/>
            <person name="Dupes A."/>
            <person name="Elong R."/>
            <person name="Falk J."/>
            <person name="Farina A."/>
            <person name="Faro S."/>
            <person name="Ferguson D."/>
            <person name="Fisher S."/>
            <person name="Foley C.D."/>
            <person name="Franke A."/>
            <person name="Friedrich D."/>
            <person name="Gadbois L."/>
            <person name="Gearin G."/>
            <person name="Gearin C.R."/>
            <person name="Giannoukos G."/>
            <person name="Goode T."/>
            <person name="Graham J."/>
            <person name="Grandbois E."/>
            <person name="Grewal S."/>
            <person name="Gyaltsen K."/>
            <person name="Hafez N."/>
            <person name="Hagos B."/>
            <person name="Hall J."/>
            <person name="Henson C."/>
            <person name="Hollinger A."/>
            <person name="Honan T."/>
            <person name="Huard M.D."/>
            <person name="Hughes L."/>
            <person name="Hurhula B."/>
            <person name="Husby M.E."/>
            <person name="Kamat A."/>
            <person name="Kanga B."/>
            <person name="Kashin S."/>
            <person name="Khazanovich D."/>
            <person name="Kisner P."/>
            <person name="Lance K."/>
            <person name="Lara M."/>
            <person name="Lee W."/>
            <person name="Lennon N."/>
            <person name="Letendre F."/>
            <person name="LeVine R."/>
            <person name="Lipovsky A."/>
            <person name="Liu X."/>
            <person name="Liu J."/>
            <person name="Liu S."/>
            <person name="Lokyitsang T."/>
            <person name="Lokyitsang Y."/>
            <person name="Lubonja R."/>
            <person name="Lui A."/>
            <person name="MacDonald P."/>
            <person name="Magnisalis V."/>
            <person name="Maru K."/>
            <person name="Matthews C."/>
            <person name="McCusker W."/>
            <person name="McDonough S."/>
            <person name="Mehta T."/>
            <person name="Meldrim J."/>
            <person name="Meneus L."/>
            <person name="Mihai O."/>
            <person name="Mihalev A."/>
            <person name="Mihova T."/>
            <person name="Mittelman R."/>
            <person name="Mlenga V."/>
            <person name="Montmayeur A."/>
            <person name="Mulrain L."/>
            <person name="Navidi A."/>
            <person name="Naylor J."/>
            <person name="Negash T."/>
            <person name="Nguyen T."/>
            <person name="Nguyen N."/>
            <person name="Nicol R."/>
            <person name="Norbu C."/>
            <person name="Norbu N."/>
            <person name="Novod N."/>
            <person name="O'Neill B."/>
            <person name="Osman S."/>
            <person name="Markiewicz E."/>
            <person name="Oyono O.L."/>
            <person name="Patti C."/>
            <person name="Phunkhang P."/>
            <person name="Pierre F."/>
            <person name="Priest M."/>
            <person name="Raghuraman S."/>
            <person name="Rege F."/>
            <person name="Reyes R."/>
            <person name="Rise C."/>
            <person name="Rogov P."/>
            <person name="Ross K."/>
            <person name="Ryan E."/>
            <person name="Settipalli S."/>
            <person name="Shea T."/>
            <person name="Sherpa N."/>
            <person name="Shi L."/>
            <person name="Shih D."/>
            <person name="Sparrow T."/>
            <person name="Spaulding J."/>
            <person name="Stalker J."/>
            <person name="Stange-Thomann N."/>
            <person name="Stavropoulos S."/>
            <person name="Stone C."/>
            <person name="Strader C."/>
            <person name="Tesfaye S."/>
            <person name="Thomson T."/>
            <person name="Thoulutsang Y."/>
            <person name="Thoulutsang D."/>
            <person name="Topham K."/>
            <person name="Topping I."/>
            <person name="Tsamla T."/>
            <person name="Vassiliev H."/>
            <person name="Vo A."/>
            <person name="Wangchuk T."/>
            <person name="Wangdi T."/>
            <person name="Weiand M."/>
            <person name="Wilkinson J."/>
            <person name="Wilson A."/>
            <person name="Yadav S."/>
            <person name="Young G."/>
            <person name="Yu Q."/>
            <person name="Zembek L."/>
            <person name="Zhong D."/>
            <person name="Zimmer A."/>
            <person name="Zwirko Z."/>
            <person name="Jaffe D.B."/>
            <person name="Alvarez P."/>
            <person name="Brockman W."/>
            <person name="Butler J."/>
            <person name="Chin C."/>
            <person name="Gnerre S."/>
            <person name="Grabherr M."/>
            <person name="Kleber M."/>
            <person name="Mauceli E."/>
            <person name="MacCallum I."/>
        </authorList>
    </citation>
    <scope>NUCLEOTIDE SEQUENCE [LARGE SCALE GENOMIC DNA]</scope>
    <source>
        <strain evidence="4">MSH-3 / Tucson 14011-0111.49</strain>
    </source>
</reference>
<dbReference type="STRING" id="7234.B4GS67"/>
<dbReference type="PROSITE" id="PS50021">
    <property type="entry name" value="CH"/>
    <property type="match status" value="1"/>
</dbReference>
<dbReference type="Gene3D" id="1.10.418.10">
    <property type="entry name" value="Calponin-like domain"/>
    <property type="match status" value="1"/>
</dbReference>
<dbReference type="CDD" id="cd21212">
    <property type="entry name" value="CH_NAV2-like"/>
    <property type="match status" value="1"/>
</dbReference>
<feature type="region of interest" description="Disordered" evidence="1">
    <location>
        <begin position="173"/>
        <end position="218"/>
    </location>
</feature>
<organism evidence="4">
    <name type="scientific">Drosophila persimilis</name>
    <name type="common">Fruit fly</name>
    <dbReference type="NCBI Taxonomy" id="7234"/>
    <lineage>
        <taxon>Eukaryota</taxon>
        <taxon>Metazoa</taxon>
        <taxon>Ecdysozoa</taxon>
        <taxon>Arthropoda</taxon>
        <taxon>Hexapoda</taxon>
        <taxon>Insecta</taxon>
        <taxon>Pterygota</taxon>
        <taxon>Neoptera</taxon>
        <taxon>Endopterygota</taxon>
        <taxon>Diptera</taxon>
        <taxon>Brachycera</taxon>
        <taxon>Muscomorpha</taxon>
        <taxon>Ephydroidea</taxon>
        <taxon>Drosophilidae</taxon>
        <taxon>Drosophila</taxon>
        <taxon>Sophophora</taxon>
    </lineage>
</organism>
<evidence type="ECO:0000259" key="2">
    <source>
        <dbReference type="PROSITE" id="PS50021"/>
    </source>
</evidence>
<dbReference type="InterPro" id="IPR001715">
    <property type="entry name" value="CH_dom"/>
</dbReference>
<dbReference type="EMBL" id="CH479189">
    <property type="protein sequence ID" value="EDW25614.1"/>
    <property type="molecule type" value="Genomic_DNA"/>
</dbReference>
<dbReference type="Proteomes" id="UP000008744">
    <property type="component" value="Unassembled WGS sequence"/>
</dbReference>
<protein>
    <submittedName>
        <fullName evidence="3">GL26326</fullName>
    </submittedName>
</protein>
<dbReference type="InterPro" id="IPR039041">
    <property type="entry name" value="Nav/unc-53"/>
</dbReference>
<dbReference type="SUPFAM" id="SSF47576">
    <property type="entry name" value="Calponin-homology domain, CH-domain"/>
    <property type="match status" value="1"/>
</dbReference>
<dbReference type="PANTHER" id="PTHR12784:SF28">
    <property type="entry name" value="PROTEIN SICKIE"/>
    <property type="match status" value="1"/>
</dbReference>
<keyword evidence="4" id="KW-1185">Reference proteome</keyword>
<dbReference type="HOGENOM" id="CLU_1268092_0_0_1"/>
<evidence type="ECO:0000313" key="3">
    <source>
        <dbReference type="EMBL" id="EDW25614.1"/>
    </source>
</evidence>